<organism evidence="15 16">
    <name type="scientific">Armatimonas rosea</name>
    <dbReference type="NCBI Taxonomy" id="685828"/>
    <lineage>
        <taxon>Bacteria</taxon>
        <taxon>Bacillati</taxon>
        <taxon>Armatimonadota</taxon>
        <taxon>Armatimonadia</taxon>
        <taxon>Armatimonadales</taxon>
        <taxon>Armatimonadaceae</taxon>
        <taxon>Armatimonas</taxon>
    </lineage>
</organism>
<dbReference type="InterPro" id="IPR022813">
    <property type="entry name" value="SecD/SecF_arch_bac"/>
</dbReference>
<comment type="similarity">
    <text evidence="9">Belongs to the SecD/SecF family. SecD subfamily.</text>
</comment>
<proteinExistence type="inferred from homology"/>
<feature type="compositionally biased region" description="Low complexity" evidence="11">
    <location>
        <begin position="845"/>
        <end position="858"/>
    </location>
</feature>
<dbReference type="EMBL" id="JACHGW010000004">
    <property type="protein sequence ID" value="MBB6052878.1"/>
    <property type="molecule type" value="Genomic_DNA"/>
</dbReference>
<feature type="transmembrane region" description="Helical" evidence="9">
    <location>
        <begin position="655"/>
        <end position="675"/>
    </location>
</feature>
<comment type="subunit">
    <text evidence="9">Forms a complex with SecF. Part of the essential Sec protein translocation apparatus which comprises SecA, SecYEG and auxiliary proteins SecDF. Other proteins may also be involved.</text>
</comment>
<evidence type="ECO:0000256" key="1">
    <source>
        <dbReference type="ARBA" id="ARBA00004651"/>
    </source>
</evidence>
<dbReference type="Gene3D" id="1.20.1640.10">
    <property type="entry name" value="Multidrug efflux transporter AcrB transmembrane domain"/>
    <property type="match status" value="2"/>
</dbReference>
<dbReference type="HAMAP" id="MF_01463_B">
    <property type="entry name" value="SecD_B"/>
    <property type="match status" value="1"/>
</dbReference>
<evidence type="ECO:0000256" key="5">
    <source>
        <dbReference type="ARBA" id="ARBA00022927"/>
    </source>
</evidence>
<dbReference type="Gene3D" id="3.30.1360.200">
    <property type="match status" value="1"/>
</dbReference>
<evidence type="ECO:0000313" key="15">
    <source>
        <dbReference type="EMBL" id="MBB6052878.1"/>
    </source>
</evidence>
<dbReference type="GO" id="GO:0065002">
    <property type="term" value="P:intracellular protein transmembrane transport"/>
    <property type="evidence" value="ECO:0007669"/>
    <property type="project" value="UniProtKB-UniRule"/>
</dbReference>
<dbReference type="InterPro" id="IPR048631">
    <property type="entry name" value="SecD_1st"/>
</dbReference>
<keyword evidence="8 9" id="KW-0472">Membrane</keyword>
<dbReference type="Gene3D" id="3.30.70.3220">
    <property type="match status" value="1"/>
</dbReference>
<comment type="caution">
    <text evidence="15">The sequence shown here is derived from an EMBL/GenBank/DDBJ whole genome shotgun (WGS) entry which is preliminary data.</text>
</comment>
<feature type="domain" description="Protein export membrane protein SecD/SecF C-terminal" evidence="12">
    <location>
        <begin position="627"/>
        <end position="822"/>
    </location>
</feature>
<dbReference type="NCBIfam" id="TIGR01129">
    <property type="entry name" value="secD"/>
    <property type="match status" value="1"/>
</dbReference>
<dbReference type="FunFam" id="1.20.1640.10:FF:000004">
    <property type="entry name" value="Protein translocase subunit SecD"/>
    <property type="match status" value="1"/>
</dbReference>
<accession>A0A7W9W8K5</accession>
<feature type="transmembrane region" description="Helical" evidence="9">
    <location>
        <begin position="405"/>
        <end position="426"/>
    </location>
</feature>
<keyword evidence="16" id="KW-1185">Reference proteome</keyword>
<feature type="domain" description="SecDF P1 head subdomain" evidence="14">
    <location>
        <begin position="231"/>
        <end position="333"/>
    </location>
</feature>
<dbReference type="InterPro" id="IPR048634">
    <property type="entry name" value="SecD_SecF_C"/>
</dbReference>
<dbReference type="InterPro" id="IPR054384">
    <property type="entry name" value="SecDF_P1_head"/>
</dbReference>
<dbReference type="Proteomes" id="UP000520814">
    <property type="component" value="Unassembled WGS sequence"/>
</dbReference>
<dbReference type="PANTHER" id="PTHR30081:SF1">
    <property type="entry name" value="PROTEIN TRANSLOCASE SUBUNIT SECD"/>
    <property type="match status" value="1"/>
</dbReference>
<dbReference type="InterPro" id="IPR022646">
    <property type="entry name" value="SecD/SecF_CS"/>
</dbReference>
<dbReference type="AlphaFoldDB" id="A0A7W9W8K5"/>
<name>A0A7W9W8K5_ARMRO</name>
<dbReference type="InterPro" id="IPR022645">
    <property type="entry name" value="SecD/SecF_bac"/>
</dbReference>
<feature type="domain" description="Protein translocase subunit SecDF P1" evidence="13">
    <location>
        <begin position="73"/>
        <end position="125"/>
    </location>
</feature>
<gene>
    <name evidence="9" type="primary">secD</name>
    <name evidence="10" type="synonym">secF</name>
    <name evidence="15" type="ORF">HNQ39_004699</name>
</gene>
<keyword evidence="3 9" id="KW-1003">Cell membrane</keyword>
<dbReference type="PRINTS" id="PR01755">
    <property type="entry name" value="SECFTRNLCASE"/>
</dbReference>
<keyword evidence="4 9" id="KW-0812">Transmembrane</keyword>
<feature type="transmembrane region" description="Helical" evidence="9">
    <location>
        <begin position="797"/>
        <end position="818"/>
    </location>
</feature>
<evidence type="ECO:0000256" key="10">
    <source>
        <dbReference type="HAMAP-Rule" id="MF_01464"/>
    </source>
</evidence>
<dbReference type="NCBIfam" id="TIGR00966">
    <property type="entry name" value="transloc_SecF"/>
    <property type="match status" value="1"/>
</dbReference>
<dbReference type="RefSeq" id="WP_184202591.1">
    <property type="nucleotide sequence ID" value="NZ_JACHGW010000004.1"/>
</dbReference>
<feature type="domain" description="Protein export membrane protein SecD/SecF C-terminal" evidence="12">
    <location>
        <begin position="335"/>
        <end position="505"/>
    </location>
</feature>
<evidence type="ECO:0000256" key="4">
    <source>
        <dbReference type="ARBA" id="ARBA00022692"/>
    </source>
</evidence>
<sequence>MKPRQLALLVFVLALLAAAVTLAPLVAPNSAFGKKVSPKLGLDIQGGARVVLEADLTTLPKGQKWDEDTRASVLRTLDNRVNANGVAEPVITPKGEAQFVVEIPAVKNEKDIVDQLQRTAQLEFYYSPDWYSAEKNKLGRYAFKTAEDGSRESFEIHDNTTNKTFRDPFHILGALRQLVDAGERANAAPVALPAPLNSLGSFSGLETVKVQESDKAAMSALADELGQFNAFLAAARKELAGSDLVPGRARASFGNGTNAIVELEFNSVGQEKFANFTKAHTDEILMIFLDGRILSAPRINDPITDGRAQISPFPTLKVAKELSDYLNGGALPVSLKIVQQQSLEATLGKDAVKSGLTAGVVALLLVGVFMIAIYRLPGFVAVCALLLYTLFTYAVFVLIPVTFTLPGIAGFILSVGMAVDANILIFERTKEELKAGKNLKLAITAGFQRAFSAIFDSNMCTAVTSLLLYQLGNGSVRGFALTLMIGVALSMFTAITVTRSFLLLLVGDNKTVNMEAWGVNNLWRPHYRVIANRFKWYFLSLAIIVPGIAFAVLGGFKQGIEFTGGSELTLKFAKSVTRAEVESAANAAGFKEAAAQIAGDNTVLLRLPTEAGKQEMNANEADALVEKLKTTFPGVTKGGFERIGASISKELTRNALSSITLSSAFIVLYLAFRFAIGGFKNGLKFGVSAIIAMLHDIAVLIGVFCFLGWLLNWKIDSLFLTAALTVVGFSVHDTIIIFDRIRENLQHRGEKANLGNLIDDSINETFARSLFTSGTVVLTLLALLIFGGSVIRPLNAALLVGILSGTYSSIFNAAPMVFDWQRKFGKHGQGLAEVKDGKDGKDSDGPAPSASQAPSAASAEDKPERSGTWAQGPRPKRK</sequence>
<evidence type="ECO:0000256" key="8">
    <source>
        <dbReference type="ARBA" id="ARBA00023136"/>
    </source>
</evidence>
<dbReference type="Pfam" id="PF02355">
    <property type="entry name" value="SecD_SecF_C"/>
    <property type="match status" value="2"/>
</dbReference>
<evidence type="ECO:0000259" key="13">
    <source>
        <dbReference type="Pfam" id="PF21760"/>
    </source>
</evidence>
<dbReference type="Pfam" id="PF21760">
    <property type="entry name" value="SecD_1st"/>
    <property type="match status" value="1"/>
</dbReference>
<feature type="transmembrane region" description="Helical" evidence="9">
    <location>
        <begin position="447"/>
        <end position="469"/>
    </location>
</feature>
<dbReference type="GO" id="GO:0043952">
    <property type="term" value="P:protein transport by the Sec complex"/>
    <property type="evidence" value="ECO:0007669"/>
    <property type="project" value="UniProtKB-UniRule"/>
</dbReference>
<evidence type="ECO:0000313" key="16">
    <source>
        <dbReference type="Proteomes" id="UP000520814"/>
    </source>
</evidence>
<comment type="function">
    <text evidence="9">Part of the Sec protein translocase complex. Interacts with the SecYEG preprotein conducting channel. SecDF uses the proton motive force (PMF) to complete protein translocation after the ATP-dependent function of SecA.</text>
</comment>
<dbReference type="Pfam" id="PF22599">
    <property type="entry name" value="SecDF_P1_head"/>
    <property type="match status" value="1"/>
</dbReference>
<feature type="transmembrane region" description="Helical" evidence="9">
    <location>
        <begin position="687"/>
        <end position="711"/>
    </location>
</feature>
<dbReference type="GO" id="GO:0015450">
    <property type="term" value="F:protein-transporting ATPase activity"/>
    <property type="evidence" value="ECO:0007669"/>
    <property type="project" value="InterPro"/>
</dbReference>
<dbReference type="PANTHER" id="PTHR30081">
    <property type="entry name" value="PROTEIN-EXPORT MEMBRANE PROTEIN SEC"/>
    <property type="match status" value="1"/>
</dbReference>
<feature type="transmembrane region" description="Helical" evidence="9">
    <location>
        <begin position="536"/>
        <end position="556"/>
    </location>
</feature>
<feature type="transmembrane region" description="Helical" evidence="9">
    <location>
        <begin position="355"/>
        <end position="374"/>
    </location>
</feature>
<evidence type="ECO:0000256" key="11">
    <source>
        <dbReference type="SAM" id="MobiDB-lite"/>
    </source>
</evidence>
<evidence type="ECO:0000256" key="6">
    <source>
        <dbReference type="ARBA" id="ARBA00022989"/>
    </source>
</evidence>
<reference evidence="15 16" key="1">
    <citation type="submission" date="2020-08" db="EMBL/GenBank/DDBJ databases">
        <title>Genomic Encyclopedia of Type Strains, Phase IV (KMG-IV): sequencing the most valuable type-strain genomes for metagenomic binning, comparative biology and taxonomic classification.</title>
        <authorList>
            <person name="Goeker M."/>
        </authorList>
    </citation>
    <scope>NUCLEOTIDE SEQUENCE [LARGE SCALE GENOMIC DNA]</scope>
    <source>
        <strain evidence="15 16">DSM 23562</strain>
    </source>
</reference>
<feature type="region of interest" description="Disordered" evidence="11">
    <location>
        <begin position="829"/>
        <end position="878"/>
    </location>
</feature>
<dbReference type="NCBIfam" id="TIGR00916">
    <property type="entry name" value="2A0604s01"/>
    <property type="match status" value="1"/>
</dbReference>
<keyword evidence="6 9" id="KW-1133">Transmembrane helix</keyword>
<dbReference type="HAMAP" id="MF_01464_B">
    <property type="entry name" value="SecF_B"/>
    <property type="match status" value="1"/>
</dbReference>
<comment type="subunit">
    <text evidence="10">Forms a complex with SecD. Part of the essential Sec protein translocation apparatus which comprises SecA, SecYEG and auxiliary proteins SecDF. Other proteins may also be involved.</text>
</comment>
<comment type="similarity">
    <text evidence="10">Belongs to the SecD/SecF family. SecF subfamily.</text>
</comment>
<dbReference type="SUPFAM" id="SSF82866">
    <property type="entry name" value="Multidrug efflux transporter AcrB transmembrane domain"/>
    <property type="match status" value="2"/>
</dbReference>
<comment type="caution">
    <text evidence="9">Lacks conserved residue(s) required for the propagation of feature annotation.</text>
</comment>
<feature type="transmembrane region" description="Helical" evidence="9">
    <location>
        <begin position="379"/>
        <end position="399"/>
    </location>
</feature>
<keyword evidence="5 9" id="KW-0653">Protein transport</keyword>
<evidence type="ECO:0000259" key="12">
    <source>
        <dbReference type="Pfam" id="PF02355"/>
    </source>
</evidence>
<evidence type="ECO:0000256" key="7">
    <source>
        <dbReference type="ARBA" id="ARBA00023010"/>
    </source>
</evidence>
<evidence type="ECO:0000256" key="3">
    <source>
        <dbReference type="ARBA" id="ARBA00022475"/>
    </source>
</evidence>
<dbReference type="InterPro" id="IPR005665">
    <property type="entry name" value="SecF_bac"/>
</dbReference>
<keyword evidence="7 9" id="KW-0811">Translocation</keyword>
<dbReference type="GO" id="GO:0006605">
    <property type="term" value="P:protein targeting"/>
    <property type="evidence" value="ECO:0007669"/>
    <property type="project" value="UniProtKB-UniRule"/>
</dbReference>
<evidence type="ECO:0000256" key="9">
    <source>
        <dbReference type="HAMAP-Rule" id="MF_01463"/>
    </source>
</evidence>
<dbReference type="InterPro" id="IPR055344">
    <property type="entry name" value="SecD_SecF_C_bact"/>
</dbReference>
<comment type="subcellular location">
    <subcellularLocation>
        <location evidence="1 9">Cell membrane</location>
        <topology evidence="1 9">Multi-pass membrane protein</topology>
    </subcellularLocation>
</comment>
<dbReference type="InterPro" id="IPR005791">
    <property type="entry name" value="SecD"/>
</dbReference>
<evidence type="ECO:0000256" key="2">
    <source>
        <dbReference type="ARBA" id="ARBA00022448"/>
    </source>
</evidence>
<evidence type="ECO:0000259" key="14">
    <source>
        <dbReference type="Pfam" id="PF22599"/>
    </source>
</evidence>
<dbReference type="GO" id="GO:0005886">
    <property type="term" value="C:plasma membrane"/>
    <property type="evidence" value="ECO:0007669"/>
    <property type="project" value="UniProtKB-SubCell"/>
</dbReference>
<feature type="compositionally biased region" description="Basic and acidic residues" evidence="11">
    <location>
        <begin position="833"/>
        <end position="844"/>
    </location>
</feature>
<feature type="transmembrane region" description="Helical" evidence="9">
    <location>
        <begin position="770"/>
        <end position="791"/>
    </location>
</feature>
<dbReference type="Pfam" id="PF07549">
    <property type="entry name" value="Sec_GG"/>
    <property type="match status" value="2"/>
</dbReference>
<feature type="transmembrane region" description="Helical" evidence="9">
    <location>
        <begin position="481"/>
        <end position="506"/>
    </location>
</feature>
<feature type="transmembrane region" description="Helical" evidence="9">
    <location>
        <begin position="717"/>
        <end position="738"/>
    </location>
</feature>
<protein>
    <recommendedName>
        <fullName evidence="9 10">Multifunctional fusion protein</fullName>
    </recommendedName>
    <domain>
        <recommendedName>
            <fullName evidence="9">Protein translocase subunit SecD</fullName>
        </recommendedName>
    </domain>
    <domain>
        <recommendedName>
            <fullName evidence="10">Protein-export membrane protein SecF</fullName>
        </recommendedName>
    </domain>
</protein>
<keyword evidence="2 9" id="KW-0813">Transport</keyword>